<evidence type="ECO:0000256" key="8">
    <source>
        <dbReference type="ARBA" id="ARBA00023242"/>
    </source>
</evidence>
<dbReference type="SMART" id="SM00490">
    <property type="entry name" value="HELICc"/>
    <property type="match status" value="1"/>
</dbReference>
<dbReference type="GO" id="GO:0005524">
    <property type="term" value="F:ATP binding"/>
    <property type="evidence" value="ECO:0007669"/>
    <property type="project" value="UniProtKB-KW"/>
</dbReference>
<evidence type="ECO:0000256" key="9">
    <source>
        <dbReference type="ARBA" id="ARBA00048988"/>
    </source>
</evidence>
<keyword evidence="4" id="KW-0378">Hydrolase</keyword>
<evidence type="ECO:0000256" key="3">
    <source>
        <dbReference type="ARBA" id="ARBA00022763"/>
    </source>
</evidence>
<dbReference type="SUPFAM" id="SSF52540">
    <property type="entry name" value="P-loop containing nucleoside triphosphate hydrolases"/>
    <property type="match status" value="1"/>
</dbReference>
<dbReference type="InterPro" id="IPR027417">
    <property type="entry name" value="P-loop_NTPase"/>
</dbReference>
<comment type="caution">
    <text evidence="13">The sequence shown here is derived from an EMBL/GenBank/DDBJ whole genome shotgun (WGS) entry which is preliminary data.</text>
</comment>
<feature type="region of interest" description="Disordered" evidence="10">
    <location>
        <begin position="1"/>
        <end position="24"/>
    </location>
</feature>
<evidence type="ECO:0000256" key="7">
    <source>
        <dbReference type="ARBA" id="ARBA00023204"/>
    </source>
</evidence>
<dbReference type="Proteomes" id="UP000770661">
    <property type="component" value="Unassembled WGS sequence"/>
</dbReference>
<sequence>MYHRGKNRKRGTEGLSSPSGDRVSQWECLPGNEENCFPAATSSPLLCRKFKKRRQFKPSPKKLMKQELSSNFEKCESDDSKNDSSLLINDDSFISHLNFEKLDQLSAPVDQSSIAPAAPLSPQLFEEPSPVKPCESQGSTLLTQASLGSTLSSQPVVTRIQKSFRIEEGQLKDEGERRKEEMVAALEECAHSAHQSFNLGPFFGLNSCVLELLKIHRGITKLYEWQEDCIIKGGTGSNLLISMPTSGGKTLVAEVLVWQQLLLKNRDALFILPYVALVQEKVRDLSPFGVELDFLVEEYASSRGTYPPARHKKKRVVYVATIEKALGLVNSLMSEDRMKELGLVVVDEVHMVGEGGGRGATLENLLTTLRYTAPCVQMLAMSATVGNINELAEFLGAETYENNFRPVQLIEYVMRALLLTLEGWETAFQWVPSHAGIPGNEVADSAARMTLTDLNTTPFPLPLSAAKRLISRVCRSNWNNTLGDTLCITSMGQYRSDYPPAAAKECVGERPRSRRGFVSTETLEKIEESRAARLAGNRDQHRALSRRTRTLLGRDKERYMEQQLCQINKTAKTEADLFINNRTCTFNSRDHIGVLVEELVPEHSCLVFCPTKLGPCPAFTADTVVLAGLTDAERHLLEEAYLQGTICIICCTSTLAAGINLPARRVIIRSPYTGRAFLTRARYKQMSGRAGRAGLSSCGESYLIIDRRDLNQVGKMLVSAVENCVSTLAEGEYHGLTTLLFNAIGLGVAVSLPELRALANHSLLALQASDLNVDVSAMALFVTYLHCVADRGPLSVSGIAKGEHGHEVIGVPDLRVSGGFVAASSRLFPPPFSFLMLCCYITRDTCASSKLISKKSSEASSPPILETLNQPVEDKDTLTVSRLGRAAIKGKCTAPMRSVVATMESCDGSMNL</sequence>
<dbReference type="PROSITE" id="PS51192">
    <property type="entry name" value="HELICASE_ATP_BIND_1"/>
    <property type="match status" value="1"/>
</dbReference>
<dbReference type="InterPro" id="IPR046931">
    <property type="entry name" value="HTH_61"/>
</dbReference>
<evidence type="ECO:0000256" key="2">
    <source>
        <dbReference type="ARBA" id="ARBA00022741"/>
    </source>
</evidence>
<protein>
    <submittedName>
        <fullName evidence="13">Helicase POLQ-like</fullName>
    </submittedName>
</protein>
<dbReference type="Pfam" id="PF00270">
    <property type="entry name" value="DEAD"/>
    <property type="match status" value="1"/>
</dbReference>
<gene>
    <name evidence="13" type="primary">HELQ_0</name>
    <name evidence="13" type="ORF">GWK47_034691</name>
</gene>
<keyword evidence="5 13" id="KW-0347">Helicase</keyword>
<dbReference type="GO" id="GO:0006302">
    <property type="term" value="P:double-strand break repair"/>
    <property type="evidence" value="ECO:0007669"/>
    <property type="project" value="UniProtKB-ARBA"/>
</dbReference>
<evidence type="ECO:0000256" key="4">
    <source>
        <dbReference type="ARBA" id="ARBA00022801"/>
    </source>
</evidence>
<evidence type="ECO:0000259" key="12">
    <source>
        <dbReference type="PROSITE" id="PS51194"/>
    </source>
</evidence>
<dbReference type="Pfam" id="PF20470">
    <property type="entry name" value="HTH_61"/>
    <property type="match status" value="1"/>
</dbReference>
<dbReference type="FunFam" id="3.40.50.300:FF:000813">
    <property type="entry name" value="helicase POLQ-like isoform X1"/>
    <property type="match status" value="1"/>
</dbReference>
<dbReference type="EMBL" id="JACEEZ010003422">
    <property type="protein sequence ID" value="KAG0727390.1"/>
    <property type="molecule type" value="Genomic_DNA"/>
</dbReference>
<accession>A0A8J4YFX2</accession>
<keyword evidence="6" id="KW-0067">ATP-binding</keyword>
<dbReference type="OrthoDB" id="2320933at2759"/>
<dbReference type="PANTHER" id="PTHR47961">
    <property type="entry name" value="DNA POLYMERASE THETA, PUTATIVE (AFU_ORTHOLOGUE AFUA_1G05260)-RELATED"/>
    <property type="match status" value="1"/>
</dbReference>
<dbReference type="PANTHER" id="PTHR47961:SF12">
    <property type="entry name" value="HELICASE POLQ-LIKE"/>
    <property type="match status" value="1"/>
</dbReference>
<dbReference type="SMART" id="SM00487">
    <property type="entry name" value="DEXDc"/>
    <property type="match status" value="1"/>
</dbReference>
<dbReference type="PROSITE" id="PS51194">
    <property type="entry name" value="HELICASE_CTER"/>
    <property type="match status" value="1"/>
</dbReference>
<feature type="domain" description="Helicase ATP-binding" evidence="11">
    <location>
        <begin position="230"/>
        <end position="403"/>
    </location>
</feature>
<feature type="domain" description="Helicase C-terminal" evidence="12">
    <location>
        <begin position="563"/>
        <end position="732"/>
    </location>
</feature>
<name>A0A8J4YFX2_CHIOP</name>
<evidence type="ECO:0000256" key="5">
    <source>
        <dbReference type="ARBA" id="ARBA00022806"/>
    </source>
</evidence>
<evidence type="ECO:0000313" key="13">
    <source>
        <dbReference type="EMBL" id="KAG0727390.1"/>
    </source>
</evidence>
<keyword evidence="3" id="KW-0227">DNA damage</keyword>
<evidence type="ECO:0000256" key="1">
    <source>
        <dbReference type="ARBA" id="ARBA00004123"/>
    </source>
</evidence>
<keyword evidence="14" id="KW-1185">Reference proteome</keyword>
<dbReference type="GO" id="GO:0003676">
    <property type="term" value="F:nucleic acid binding"/>
    <property type="evidence" value="ECO:0007669"/>
    <property type="project" value="InterPro"/>
</dbReference>
<dbReference type="InterPro" id="IPR050474">
    <property type="entry name" value="Hel308_SKI2-like"/>
</dbReference>
<proteinExistence type="predicted"/>
<dbReference type="GO" id="GO:0016787">
    <property type="term" value="F:hydrolase activity"/>
    <property type="evidence" value="ECO:0007669"/>
    <property type="project" value="UniProtKB-KW"/>
</dbReference>
<comment type="catalytic activity">
    <reaction evidence="9">
        <text>ATP + H2O = ADP + phosphate + H(+)</text>
        <dbReference type="Rhea" id="RHEA:13065"/>
        <dbReference type="ChEBI" id="CHEBI:15377"/>
        <dbReference type="ChEBI" id="CHEBI:15378"/>
        <dbReference type="ChEBI" id="CHEBI:30616"/>
        <dbReference type="ChEBI" id="CHEBI:43474"/>
        <dbReference type="ChEBI" id="CHEBI:456216"/>
        <dbReference type="EC" id="5.6.2.4"/>
    </reaction>
</comment>
<dbReference type="CDD" id="cd18026">
    <property type="entry name" value="DEXHc_POLQ-like"/>
    <property type="match status" value="1"/>
</dbReference>
<keyword evidence="2" id="KW-0547">Nucleotide-binding</keyword>
<evidence type="ECO:0000256" key="10">
    <source>
        <dbReference type="SAM" id="MobiDB-lite"/>
    </source>
</evidence>
<dbReference type="Gene3D" id="3.40.50.300">
    <property type="entry name" value="P-loop containing nucleotide triphosphate hydrolases"/>
    <property type="match status" value="2"/>
</dbReference>
<dbReference type="AlphaFoldDB" id="A0A8J4YFX2"/>
<dbReference type="InterPro" id="IPR001650">
    <property type="entry name" value="Helicase_C-like"/>
</dbReference>
<organism evidence="13 14">
    <name type="scientific">Chionoecetes opilio</name>
    <name type="common">Atlantic snow crab</name>
    <name type="synonym">Cancer opilio</name>
    <dbReference type="NCBI Taxonomy" id="41210"/>
    <lineage>
        <taxon>Eukaryota</taxon>
        <taxon>Metazoa</taxon>
        <taxon>Ecdysozoa</taxon>
        <taxon>Arthropoda</taxon>
        <taxon>Crustacea</taxon>
        <taxon>Multicrustacea</taxon>
        <taxon>Malacostraca</taxon>
        <taxon>Eumalacostraca</taxon>
        <taxon>Eucarida</taxon>
        <taxon>Decapoda</taxon>
        <taxon>Pleocyemata</taxon>
        <taxon>Brachyura</taxon>
        <taxon>Eubrachyura</taxon>
        <taxon>Majoidea</taxon>
        <taxon>Majidae</taxon>
        <taxon>Chionoecetes</taxon>
    </lineage>
</organism>
<comment type="subcellular location">
    <subcellularLocation>
        <location evidence="1">Nucleus</location>
    </subcellularLocation>
</comment>
<evidence type="ECO:0000313" key="14">
    <source>
        <dbReference type="Proteomes" id="UP000770661"/>
    </source>
</evidence>
<dbReference type="Pfam" id="PF00271">
    <property type="entry name" value="Helicase_C"/>
    <property type="match status" value="1"/>
</dbReference>
<dbReference type="InterPro" id="IPR014001">
    <property type="entry name" value="Helicase_ATP-bd"/>
</dbReference>
<evidence type="ECO:0000256" key="6">
    <source>
        <dbReference type="ARBA" id="ARBA00022840"/>
    </source>
</evidence>
<dbReference type="InterPro" id="IPR012337">
    <property type="entry name" value="RNaseH-like_sf"/>
</dbReference>
<dbReference type="GO" id="GO:0043138">
    <property type="term" value="F:3'-5' DNA helicase activity"/>
    <property type="evidence" value="ECO:0007669"/>
    <property type="project" value="UniProtKB-EC"/>
</dbReference>
<reference evidence="13" key="1">
    <citation type="submission" date="2020-07" db="EMBL/GenBank/DDBJ databases">
        <title>The High-quality genome of the commercially important snow crab, Chionoecetes opilio.</title>
        <authorList>
            <person name="Jeong J.-H."/>
            <person name="Ryu S."/>
        </authorList>
    </citation>
    <scope>NUCLEOTIDE SEQUENCE</scope>
    <source>
        <strain evidence="13">MADBK_172401_WGS</strain>
        <tissue evidence="13">Digestive gland</tissue>
    </source>
</reference>
<dbReference type="InterPro" id="IPR011545">
    <property type="entry name" value="DEAD/DEAH_box_helicase_dom"/>
</dbReference>
<dbReference type="GO" id="GO:0005634">
    <property type="term" value="C:nucleus"/>
    <property type="evidence" value="ECO:0007669"/>
    <property type="project" value="UniProtKB-SubCell"/>
</dbReference>
<keyword evidence="7" id="KW-0234">DNA repair</keyword>
<dbReference type="SUPFAM" id="SSF53098">
    <property type="entry name" value="Ribonuclease H-like"/>
    <property type="match status" value="1"/>
</dbReference>
<evidence type="ECO:0000259" key="11">
    <source>
        <dbReference type="PROSITE" id="PS51192"/>
    </source>
</evidence>
<keyword evidence="8" id="KW-0539">Nucleus</keyword>